<dbReference type="EMBL" id="SPUK01000051">
    <property type="protein sequence ID" value="TQV89962.1"/>
    <property type="molecule type" value="Genomic_DNA"/>
</dbReference>
<name>A0A545UKH0_9HYPO</name>
<keyword evidence="3" id="KW-1185">Reference proteome</keyword>
<evidence type="ECO:0000313" key="2">
    <source>
        <dbReference type="EMBL" id="TQV89962.1"/>
    </source>
</evidence>
<sequence>MNPASLSKYCKDGGLLLSNLARVALHAGTFVSDGGRKPHNTEVSIRGHCHDDVAP</sequence>
<evidence type="ECO:0000256" key="1">
    <source>
        <dbReference type="SAM" id="MobiDB-lite"/>
    </source>
</evidence>
<proteinExistence type="predicted"/>
<dbReference type="AlphaFoldDB" id="A0A545UKH0"/>
<evidence type="ECO:0000313" key="3">
    <source>
        <dbReference type="Proteomes" id="UP000315783"/>
    </source>
</evidence>
<comment type="caution">
    <text evidence="2">The sequence shown here is derived from an EMBL/GenBank/DDBJ whole genome shotgun (WGS) entry which is preliminary data.</text>
</comment>
<reference evidence="2 3" key="1">
    <citation type="journal article" date="2019" name="Appl. Microbiol. Biotechnol.">
        <title>Genome sequence of Isaria javanica and comparative genome analysis insights into family S53 peptidase evolution in fungal entomopathogens.</title>
        <authorList>
            <person name="Lin R."/>
            <person name="Zhang X."/>
            <person name="Xin B."/>
            <person name="Zou M."/>
            <person name="Gao Y."/>
            <person name="Qin F."/>
            <person name="Hu Q."/>
            <person name="Xie B."/>
            <person name="Cheng X."/>
        </authorList>
    </citation>
    <scope>NUCLEOTIDE SEQUENCE [LARGE SCALE GENOMIC DNA]</scope>
    <source>
        <strain evidence="2 3">IJ1G</strain>
    </source>
</reference>
<gene>
    <name evidence="2" type="ORF">IF1G_11374</name>
</gene>
<feature type="region of interest" description="Disordered" evidence="1">
    <location>
        <begin position="32"/>
        <end position="55"/>
    </location>
</feature>
<accession>A0A545UKH0</accession>
<protein>
    <submittedName>
        <fullName evidence="2">Uncharacterized protein</fullName>
    </submittedName>
</protein>
<dbReference type="Proteomes" id="UP000315783">
    <property type="component" value="Unassembled WGS sequence"/>
</dbReference>
<organism evidence="2 3">
    <name type="scientific">Cordyceps javanica</name>
    <dbReference type="NCBI Taxonomy" id="43265"/>
    <lineage>
        <taxon>Eukaryota</taxon>
        <taxon>Fungi</taxon>
        <taxon>Dikarya</taxon>
        <taxon>Ascomycota</taxon>
        <taxon>Pezizomycotina</taxon>
        <taxon>Sordariomycetes</taxon>
        <taxon>Hypocreomycetidae</taxon>
        <taxon>Hypocreales</taxon>
        <taxon>Cordycipitaceae</taxon>
        <taxon>Cordyceps</taxon>
    </lineage>
</organism>